<dbReference type="EMBL" id="JBHTKA010000001">
    <property type="protein sequence ID" value="MFD0998888.1"/>
    <property type="molecule type" value="Genomic_DNA"/>
</dbReference>
<accession>A0ABW3JZ77</accession>
<comment type="caution">
    <text evidence="2">The sequence shown here is derived from an EMBL/GenBank/DDBJ whole genome shotgun (WGS) entry which is preliminary data.</text>
</comment>
<dbReference type="Pfam" id="PF01323">
    <property type="entry name" value="DSBA"/>
    <property type="match status" value="1"/>
</dbReference>
<gene>
    <name evidence="2" type="ORF">ACFQ21_06195</name>
</gene>
<reference evidence="3" key="1">
    <citation type="journal article" date="2019" name="Int. J. Syst. Evol. Microbiol.">
        <title>The Global Catalogue of Microorganisms (GCM) 10K type strain sequencing project: providing services to taxonomists for standard genome sequencing and annotation.</title>
        <authorList>
            <consortium name="The Broad Institute Genomics Platform"/>
            <consortium name="The Broad Institute Genome Sequencing Center for Infectious Disease"/>
            <person name="Wu L."/>
            <person name="Ma J."/>
        </authorList>
    </citation>
    <scope>NUCLEOTIDE SEQUENCE [LARGE SCALE GENOMIC DNA]</scope>
    <source>
        <strain evidence="3">CCUG 58938</strain>
    </source>
</reference>
<dbReference type="InterPro" id="IPR001853">
    <property type="entry name" value="DSBA-like_thioredoxin_dom"/>
</dbReference>
<feature type="domain" description="DSBA-like thioredoxin" evidence="1">
    <location>
        <begin position="15"/>
        <end position="214"/>
    </location>
</feature>
<dbReference type="CDD" id="cd03024">
    <property type="entry name" value="DsbA_FrnE"/>
    <property type="match status" value="1"/>
</dbReference>
<protein>
    <submittedName>
        <fullName evidence="2">DsbA family oxidoreductase</fullName>
    </submittedName>
</protein>
<dbReference type="PANTHER" id="PTHR13887:SF41">
    <property type="entry name" value="THIOREDOXIN SUPERFAMILY PROTEIN"/>
    <property type="match status" value="1"/>
</dbReference>
<evidence type="ECO:0000313" key="3">
    <source>
        <dbReference type="Proteomes" id="UP001597112"/>
    </source>
</evidence>
<dbReference type="RefSeq" id="WP_377576339.1">
    <property type="nucleotide sequence ID" value="NZ_JBHTKA010000001.1"/>
</dbReference>
<proteinExistence type="predicted"/>
<evidence type="ECO:0000313" key="2">
    <source>
        <dbReference type="EMBL" id="MFD0998888.1"/>
    </source>
</evidence>
<sequence>MNTPITMLNKPVIKIDVVSDVVCPWCYIGKRRLEKAMQQLSSEYTFEVEYHPFELNPEMPAQGTNHRAYLVDKFGSEDRYEQITNHTTQVAATEGLTFNFDKQHISPNTRKAHAIVQLAKLKGKDLTVIEDLFKAYFTEGTDLTSDKNLIALAIQAGLDREEVELLLSDEGSLKRIADMEKEMHKLGISGVPFYIINSKYGVSGAQTPETFVQVFKEVGKEVTSGEACDVDGKNC</sequence>
<evidence type="ECO:0000259" key="1">
    <source>
        <dbReference type="Pfam" id="PF01323"/>
    </source>
</evidence>
<dbReference type="Proteomes" id="UP001597112">
    <property type="component" value="Unassembled WGS sequence"/>
</dbReference>
<dbReference type="PANTHER" id="PTHR13887">
    <property type="entry name" value="GLUTATHIONE S-TRANSFERASE KAPPA"/>
    <property type="match status" value="1"/>
</dbReference>
<name>A0ABW3JZ77_9BACT</name>
<dbReference type="InterPro" id="IPR036249">
    <property type="entry name" value="Thioredoxin-like_sf"/>
</dbReference>
<organism evidence="2 3">
    <name type="scientific">Ohtaekwangia kribbensis</name>
    <dbReference type="NCBI Taxonomy" id="688913"/>
    <lineage>
        <taxon>Bacteria</taxon>
        <taxon>Pseudomonadati</taxon>
        <taxon>Bacteroidota</taxon>
        <taxon>Cytophagia</taxon>
        <taxon>Cytophagales</taxon>
        <taxon>Fulvivirgaceae</taxon>
        <taxon>Ohtaekwangia</taxon>
    </lineage>
</organism>
<keyword evidence="3" id="KW-1185">Reference proteome</keyword>
<dbReference type="Gene3D" id="3.40.30.10">
    <property type="entry name" value="Glutaredoxin"/>
    <property type="match status" value="1"/>
</dbReference>
<dbReference type="SUPFAM" id="SSF52833">
    <property type="entry name" value="Thioredoxin-like"/>
    <property type="match status" value="1"/>
</dbReference>